<gene>
    <name evidence="3" type="ORF">EFREU_v1c01680</name>
</gene>
<evidence type="ECO:0000313" key="4">
    <source>
        <dbReference type="Proteomes" id="UP000232222"/>
    </source>
</evidence>
<dbReference type="KEGG" id="efr:EFREU_v1c01680"/>
<feature type="transmembrane region" description="Helical" evidence="2">
    <location>
        <begin position="144"/>
        <end position="165"/>
    </location>
</feature>
<feature type="transmembrane region" description="Helical" evidence="2">
    <location>
        <begin position="185"/>
        <end position="205"/>
    </location>
</feature>
<feature type="region of interest" description="Disordered" evidence="1">
    <location>
        <begin position="361"/>
        <end position="387"/>
    </location>
</feature>
<feature type="transmembrane region" description="Helical" evidence="2">
    <location>
        <begin position="52"/>
        <end position="76"/>
    </location>
</feature>
<keyword evidence="4" id="KW-1185">Reference proteome</keyword>
<keyword evidence="2" id="KW-0472">Membrane</keyword>
<feature type="transmembrane region" description="Helical" evidence="2">
    <location>
        <begin position="272"/>
        <end position="291"/>
    </location>
</feature>
<accession>A0A2K8NQR7</accession>
<proteinExistence type="predicted"/>
<feature type="transmembrane region" description="Helical" evidence="2">
    <location>
        <begin position="298"/>
        <end position="321"/>
    </location>
</feature>
<sequence>METKKVGVYWLLIPATVFFALTFAAFIISSFFDWEIAVYFGNFFHRPFGKFLAYWAFNSGNVMLFFSIIASVALIIETFYLHSKQSTHDHWLKRNSWFIWFLYGLFFTIYIGLNLYQIITLPTKNTGWGKGIVVPFVATYHTLMYYKIGFFVFGLFFYIFMTWFIRYFLPKKPYFLVNCYWIDGIKILIFSIVLYLTVGILKIAFARPFYFSNIFDETIRGELSNVPGAKEETWSTWQNLPYHEWWQPFRFVQHMKDIFTGKFNGHLYNDDFPSGHMASCMILFSIVYYALDKKRGKLFPIMAAFSALMWIQVLAIFFGMIIYRFHWMTDMCFTFLVAVCYFVILETLFRKKYTAKLLKAAQKQDKISRQKKSTDSKENRKEKKTNC</sequence>
<dbReference type="EMBL" id="CP024962">
    <property type="protein sequence ID" value="ATZ16195.1"/>
    <property type="molecule type" value="Genomic_DNA"/>
</dbReference>
<feature type="compositionally biased region" description="Basic and acidic residues" evidence="1">
    <location>
        <begin position="362"/>
        <end position="387"/>
    </location>
</feature>
<evidence type="ECO:0000256" key="2">
    <source>
        <dbReference type="SAM" id="Phobius"/>
    </source>
</evidence>
<feature type="transmembrane region" description="Helical" evidence="2">
    <location>
        <begin position="97"/>
        <end position="119"/>
    </location>
</feature>
<protein>
    <submittedName>
        <fullName evidence="3">Uncharacterized protein</fullName>
    </submittedName>
</protein>
<feature type="transmembrane region" description="Helical" evidence="2">
    <location>
        <begin position="327"/>
        <end position="349"/>
    </location>
</feature>
<reference evidence="3 4" key="1">
    <citation type="submission" date="2017-11" db="EMBL/GenBank/DDBJ databases">
        <title>Genome sequence of Entomoplasma freundtii BARC 318 (ATCC 51999).</title>
        <authorList>
            <person name="Lo W.-S."/>
            <person name="Gasparich G.E."/>
            <person name="Kuo C.-H."/>
        </authorList>
    </citation>
    <scope>NUCLEOTIDE SEQUENCE [LARGE SCALE GENOMIC DNA]</scope>
    <source>
        <strain evidence="3 4">BARC 318</strain>
    </source>
</reference>
<feature type="transmembrane region" description="Helical" evidence="2">
    <location>
        <begin position="7"/>
        <end position="32"/>
    </location>
</feature>
<dbReference type="AlphaFoldDB" id="A0A2K8NQR7"/>
<keyword evidence="2" id="KW-1133">Transmembrane helix</keyword>
<dbReference type="OrthoDB" id="394310at2"/>
<name>A0A2K8NQR7_9MOLU</name>
<organism evidence="3 4">
    <name type="scientific">Entomoplasma freundtii</name>
    <dbReference type="NCBI Taxonomy" id="74700"/>
    <lineage>
        <taxon>Bacteria</taxon>
        <taxon>Bacillati</taxon>
        <taxon>Mycoplasmatota</taxon>
        <taxon>Mollicutes</taxon>
        <taxon>Entomoplasmatales</taxon>
        <taxon>Entomoplasmataceae</taxon>
        <taxon>Entomoplasma</taxon>
    </lineage>
</organism>
<dbReference type="Proteomes" id="UP000232222">
    <property type="component" value="Chromosome"/>
</dbReference>
<evidence type="ECO:0000313" key="3">
    <source>
        <dbReference type="EMBL" id="ATZ16195.1"/>
    </source>
</evidence>
<dbReference type="RefSeq" id="WP_100609153.1">
    <property type="nucleotide sequence ID" value="NZ_CP024962.1"/>
</dbReference>
<evidence type="ECO:0000256" key="1">
    <source>
        <dbReference type="SAM" id="MobiDB-lite"/>
    </source>
</evidence>
<keyword evidence="2" id="KW-0812">Transmembrane</keyword>